<evidence type="ECO:0000256" key="5">
    <source>
        <dbReference type="SAM" id="MobiDB-lite"/>
    </source>
</evidence>
<dbReference type="EMBL" id="WNUR01001951">
    <property type="protein sequence ID" value="MDZ7544029.1"/>
    <property type="molecule type" value="Genomic_DNA"/>
</dbReference>
<keyword evidence="6" id="KW-0472">Membrane</keyword>
<evidence type="ECO:0000256" key="6">
    <source>
        <dbReference type="SAM" id="Phobius"/>
    </source>
</evidence>
<keyword evidence="4" id="KW-0572">Peptidoglycan-anchor</keyword>
<feature type="non-terminal residue" evidence="8">
    <location>
        <position position="1"/>
    </location>
</feature>
<keyword evidence="2" id="KW-0964">Secreted</keyword>
<dbReference type="Pfam" id="PF00746">
    <property type="entry name" value="Gram_pos_anchor"/>
    <property type="match status" value="1"/>
</dbReference>
<evidence type="ECO:0000259" key="7">
    <source>
        <dbReference type="Pfam" id="PF00746"/>
    </source>
</evidence>
<evidence type="ECO:0000256" key="4">
    <source>
        <dbReference type="ARBA" id="ARBA00023088"/>
    </source>
</evidence>
<evidence type="ECO:0000256" key="3">
    <source>
        <dbReference type="ARBA" id="ARBA00022729"/>
    </source>
</evidence>
<comment type="caution">
    <text evidence="8">The sequence shown here is derived from an EMBL/GenBank/DDBJ whole genome shotgun (WGS) entry which is preliminary data.</text>
</comment>
<protein>
    <submittedName>
        <fullName evidence="8">LPXTG cell wall anchor domain-containing protein</fullName>
    </submittedName>
</protein>
<keyword evidence="3" id="KW-0732">Signal</keyword>
<gene>
    <name evidence="8" type="ORF">GNF83_23280</name>
</gene>
<evidence type="ECO:0000313" key="8">
    <source>
        <dbReference type="EMBL" id="MDZ7544029.1"/>
    </source>
</evidence>
<organism evidence="8 9">
    <name type="scientific">Clostridium perfringens</name>
    <dbReference type="NCBI Taxonomy" id="1502"/>
    <lineage>
        <taxon>Bacteria</taxon>
        <taxon>Bacillati</taxon>
        <taxon>Bacillota</taxon>
        <taxon>Clostridia</taxon>
        <taxon>Eubacteriales</taxon>
        <taxon>Clostridiaceae</taxon>
        <taxon>Clostridium</taxon>
    </lineage>
</organism>
<dbReference type="Proteomes" id="UP001288944">
    <property type="component" value="Unassembled WGS sequence"/>
</dbReference>
<dbReference type="NCBIfam" id="TIGR01167">
    <property type="entry name" value="LPXTG_anchor"/>
    <property type="match status" value="1"/>
</dbReference>
<keyword evidence="6" id="KW-0812">Transmembrane</keyword>
<reference evidence="8" key="1">
    <citation type="submission" date="2019-11" db="EMBL/GenBank/DDBJ databases">
        <title>Characterization of Clostridium perfringens isolates from swine manure treated agricultural soils.</title>
        <authorList>
            <person name="Wushke S.T."/>
        </authorList>
    </citation>
    <scope>NUCLEOTIDE SEQUENCE</scope>
    <source>
        <strain evidence="8">X62</strain>
    </source>
</reference>
<proteinExistence type="predicted"/>
<sequence length="46" mass="4565">GNNNINGSDNNGGKLPSTGGTSSSAVGVIGVLTSIAGIFMMKRKNK</sequence>
<feature type="domain" description="Gram-positive cocci surface proteins LPxTG" evidence="7">
    <location>
        <begin position="9"/>
        <end position="46"/>
    </location>
</feature>
<evidence type="ECO:0000256" key="2">
    <source>
        <dbReference type="ARBA" id="ARBA00022525"/>
    </source>
</evidence>
<name>A0AAW9KNN1_CLOPF</name>
<dbReference type="AlphaFoldDB" id="A0AAW9KNN1"/>
<evidence type="ECO:0000256" key="1">
    <source>
        <dbReference type="ARBA" id="ARBA00022512"/>
    </source>
</evidence>
<accession>A0AAW9KNN1</accession>
<feature type="region of interest" description="Disordered" evidence="5">
    <location>
        <begin position="1"/>
        <end position="25"/>
    </location>
</feature>
<keyword evidence="6" id="KW-1133">Transmembrane helix</keyword>
<dbReference type="InterPro" id="IPR019931">
    <property type="entry name" value="LPXTG_anchor"/>
</dbReference>
<evidence type="ECO:0000313" key="9">
    <source>
        <dbReference type="Proteomes" id="UP001288944"/>
    </source>
</evidence>
<feature type="transmembrane region" description="Helical" evidence="6">
    <location>
        <begin position="20"/>
        <end position="41"/>
    </location>
</feature>
<keyword evidence="1" id="KW-0134">Cell wall</keyword>